<dbReference type="EMBL" id="MU032352">
    <property type="protein sequence ID" value="KAF3760789.1"/>
    <property type="molecule type" value="Genomic_DNA"/>
</dbReference>
<reference evidence="1" key="1">
    <citation type="journal article" date="2020" name="Phytopathology">
        <title>Genome sequence of the chestnut blight fungus Cryphonectria parasitica EP155: A fundamental resource for an archetypical invasive plant pathogen.</title>
        <authorList>
            <person name="Crouch J.A."/>
            <person name="Dawe A."/>
            <person name="Aerts A."/>
            <person name="Barry K."/>
            <person name="Churchill A.C.L."/>
            <person name="Grimwood J."/>
            <person name="Hillman B."/>
            <person name="Milgroom M.G."/>
            <person name="Pangilinan J."/>
            <person name="Smith M."/>
            <person name="Salamov A."/>
            <person name="Schmutz J."/>
            <person name="Yadav J."/>
            <person name="Grigoriev I.V."/>
            <person name="Nuss D."/>
        </authorList>
    </citation>
    <scope>NUCLEOTIDE SEQUENCE</scope>
    <source>
        <strain evidence="1">EP155</strain>
    </source>
</reference>
<evidence type="ECO:0000313" key="2">
    <source>
        <dbReference type="Proteomes" id="UP000803844"/>
    </source>
</evidence>
<proteinExistence type="predicted"/>
<sequence length="156" mass="17688">MTKPPDGDLITQVLPLELVKQASEQSEVLRLYDKTRRVSVRAMAVASSAWLRREALTFVRRALSGIVNDEEQKERASGHERQPWLRLCTELLAGVDVQSSSLYFCCTATTAIYIVNSAVAPMQYFERHATRLGKWTLYLMRHITIVIGCTKKLCTI</sequence>
<gene>
    <name evidence="1" type="ORF">M406DRAFT_334406</name>
</gene>
<comment type="caution">
    <text evidence="1">The sequence shown here is derived from an EMBL/GenBank/DDBJ whole genome shotgun (WGS) entry which is preliminary data.</text>
</comment>
<name>A0A9P5CIL2_CRYP1</name>
<dbReference type="AlphaFoldDB" id="A0A9P5CIL2"/>
<evidence type="ECO:0000313" key="1">
    <source>
        <dbReference type="EMBL" id="KAF3760789.1"/>
    </source>
</evidence>
<accession>A0A9P5CIL2</accession>
<dbReference type="GeneID" id="63838062"/>
<dbReference type="RefSeq" id="XP_040771768.1">
    <property type="nucleotide sequence ID" value="XM_040920933.1"/>
</dbReference>
<dbReference type="Proteomes" id="UP000803844">
    <property type="component" value="Unassembled WGS sequence"/>
</dbReference>
<protein>
    <submittedName>
        <fullName evidence="1">Uncharacterized protein</fullName>
    </submittedName>
</protein>
<organism evidence="1 2">
    <name type="scientific">Cryphonectria parasitica (strain ATCC 38755 / EP155)</name>
    <dbReference type="NCBI Taxonomy" id="660469"/>
    <lineage>
        <taxon>Eukaryota</taxon>
        <taxon>Fungi</taxon>
        <taxon>Dikarya</taxon>
        <taxon>Ascomycota</taxon>
        <taxon>Pezizomycotina</taxon>
        <taxon>Sordariomycetes</taxon>
        <taxon>Sordariomycetidae</taxon>
        <taxon>Diaporthales</taxon>
        <taxon>Cryphonectriaceae</taxon>
        <taxon>Cryphonectria-Endothia species complex</taxon>
        <taxon>Cryphonectria</taxon>
    </lineage>
</organism>
<keyword evidence="2" id="KW-1185">Reference proteome</keyword>